<comment type="function">
    <text evidence="8">Also involved in hydrogenase metallocenter assembly, probably by participating in the nickel insertion step. This function in hydrogenase biosynthesis requires chaperone activity and the presence of the metal-binding domain, but not PPIase activity.</text>
</comment>
<keyword evidence="6" id="KW-0143">Chaperone</keyword>
<evidence type="ECO:0000313" key="12">
    <source>
        <dbReference type="EMBL" id="QTQ13091.1"/>
    </source>
</evidence>
<protein>
    <recommendedName>
        <fullName evidence="10">Peptidyl-prolyl cis-trans isomerase</fullName>
        <ecNumber evidence="10">5.2.1.8</ecNumber>
    </recommendedName>
</protein>
<dbReference type="Pfam" id="PF00254">
    <property type="entry name" value="FKBP_C"/>
    <property type="match status" value="1"/>
</dbReference>
<dbReference type="RefSeq" id="WP_210119823.1">
    <property type="nucleotide sequence ID" value="NZ_CP054142.1"/>
</dbReference>
<keyword evidence="13" id="KW-1185">Reference proteome</keyword>
<evidence type="ECO:0000256" key="5">
    <source>
        <dbReference type="ARBA" id="ARBA00023110"/>
    </source>
</evidence>
<evidence type="ECO:0000256" key="4">
    <source>
        <dbReference type="ARBA" id="ARBA00022490"/>
    </source>
</evidence>
<dbReference type="Proteomes" id="UP000671908">
    <property type="component" value="Chromosome"/>
</dbReference>
<reference evidence="12 13" key="1">
    <citation type="journal article" date="2021" name="Microbiol. Resour. Announc.">
        <title>Complete Genome Sequences of Three Human Oral Treponema parvum Isolates.</title>
        <authorList>
            <person name="Zeng H."/>
            <person name="Watt R.M."/>
        </authorList>
    </citation>
    <scope>NUCLEOTIDE SEQUENCE [LARGE SCALE GENOMIC DNA]</scope>
    <source>
        <strain evidence="12 13">ATCC 700770</strain>
    </source>
</reference>
<keyword evidence="5 9" id="KW-0697">Rotamase</keyword>
<evidence type="ECO:0000256" key="6">
    <source>
        <dbReference type="ARBA" id="ARBA00023186"/>
    </source>
</evidence>
<evidence type="ECO:0000256" key="8">
    <source>
        <dbReference type="ARBA" id="ARBA00037071"/>
    </source>
</evidence>
<evidence type="ECO:0000256" key="3">
    <source>
        <dbReference type="ARBA" id="ARBA00006577"/>
    </source>
</evidence>
<evidence type="ECO:0000259" key="11">
    <source>
        <dbReference type="PROSITE" id="PS50059"/>
    </source>
</evidence>
<keyword evidence="7 9" id="KW-0413">Isomerase</keyword>
<evidence type="ECO:0000256" key="9">
    <source>
        <dbReference type="PROSITE-ProRule" id="PRU00277"/>
    </source>
</evidence>
<evidence type="ECO:0000256" key="7">
    <source>
        <dbReference type="ARBA" id="ARBA00023235"/>
    </source>
</evidence>
<dbReference type="PANTHER" id="PTHR47861:SF3">
    <property type="entry name" value="FKBP-TYPE PEPTIDYL-PROLYL CIS-TRANS ISOMERASE SLYD"/>
    <property type="match status" value="1"/>
</dbReference>
<organism evidence="12 13">
    <name type="scientific">Treponema parvum</name>
    <dbReference type="NCBI Taxonomy" id="138851"/>
    <lineage>
        <taxon>Bacteria</taxon>
        <taxon>Pseudomonadati</taxon>
        <taxon>Spirochaetota</taxon>
        <taxon>Spirochaetia</taxon>
        <taxon>Spirochaetales</taxon>
        <taxon>Treponemataceae</taxon>
        <taxon>Treponema</taxon>
    </lineage>
</organism>
<feature type="domain" description="PPIase FKBP-type" evidence="11">
    <location>
        <begin position="6"/>
        <end position="80"/>
    </location>
</feature>
<dbReference type="EMBL" id="CP054142">
    <property type="protein sequence ID" value="QTQ13091.1"/>
    <property type="molecule type" value="Genomic_DNA"/>
</dbReference>
<gene>
    <name evidence="12" type="ORF">HRQ91_00700</name>
</gene>
<dbReference type="GO" id="GO:0003755">
    <property type="term" value="F:peptidyl-prolyl cis-trans isomerase activity"/>
    <property type="evidence" value="ECO:0007669"/>
    <property type="project" value="UniProtKB-UniRule"/>
</dbReference>
<comment type="catalytic activity">
    <reaction evidence="1 9 10">
        <text>[protein]-peptidylproline (omega=180) = [protein]-peptidylproline (omega=0)</text>
        <dbReference type="Rhea" id="RHEA:16237"/>
        <dbReference type="Rhea" id="RHEA-COMP:10747"/>
        <dbReference type="Rhea" id="RHEA-COMP:10748"/>
        <dbReference type="ChEBI" id="CHEBI:83833"/>
        <dbReference type="ChEBI" id="CHEBI:83834"/>
        <dbReference type="EC" id="5.2.1.8"/>
    </reaction>
</comment>
<dbReference type="PANTHER" id="PTHR47861">
    <property type="entry name" value="FKBP-TYPE PEPTIDYL-PROLYL CIS-TRANS ISOMERASE SLYD"/>
    <property type="match status" value="1"/>
</dbReference>
<dbReference type="EC" id="5.2.1.8" evidence="10"/>
<evidence type="ECO:0000256" key="10">
    <source>
        <dbReference type="RuleBase" id="RU003915"/>
    </source>
</evidence>
<dbReference type="SUPFAM" id="SSF54534">
    <property type="entry name" value="FKBP-like"/>
    <property type="match status" value="1"/>
</dbReference>
<dbReference type="AlphaFoldDB" id="A0A975F1Y4"/>
<accession>A0A975F1Y4</accession>
<proteinExistence type="inferred from homology"/>
<evidence type="ECO:0000313" key="13">
    <source>
        <dbReference type="Proteomes" id="UP000671908"/>
    </source>
</evidence>
<dbReference type="Gene3D" id="3.10.50.40">
    <property type="match status" value="1"/>
</dbReference>
<name>A0A975F1Y4_9SPIR</name>
<dbReference type="GO" id="GO:0042026">
    <property type="term" value="P:protein refolding"/>
    <property type="evidence" value="ECO:0007669"/>
    <property type="project" value="UniProtKB-ARBA"/>
</dbReference>
<keyword evidence="4" id="KW-0963">Cytoplasm</keyword>
<dbReference type="PROSITE" id="PS50059">
    <property type="entry name" value="FKBP_PPIASE"/>
    <property type="match status" value="1"/>
</dbReference>
<comment type="subcellular location">
    <subcellularLocation>
        <location evidence="2">Cytoplasm</location>
    </subcellularLocation>
</comment>
<sequence length="173" mass="18100">MTITKNKVVGIDYTLKDETGAVIDSSKDSSPLEYVHGTGKIISGLEALLEGKSEGDSFSAVIEPKDGYGEYDKSLLIEVPRKNFDEGTEIKEGMKFQASSPGGPSVVTVKKVTDDVITIDANHELAGKQLHFDVKVISVRDATKEDMEPLSGCGGGCSGCSGSCGGCGGSCDE</sequence>
<dbReference type="InterPro" id="IPR001179">
    <property type="entry name" value="PPIase_FKBP_dom"/>
</dbReference>
<evidence type="ECO:0000256" key="1">
    <source>
        <dbReference type="ARBA" id="ARBA00000971"/>
    </source>
</evidence>
<comment type="similarity">
    <text evidence="3 10">Belongs to the FKBP-type PPIase family.</text>
</comment>
<dbReference type="KEGG" id="tpav:HRQ91_00700"/>
<evidence type="ECO:0000256" key="2">
    <source>
        <dbReference type="ARBA" id="ARBA00004496"/>
    </source>
</evidence>
<dbReference type="GO" id="GO:0005737">
    <property type="term" value="C:cytoplasm"/>
    <property type="evidence" value="ECO:0007669"/>
    <property type="project" value="UniProtKB-SubCell"/>
</dbReference>
<dbReference type="InterPro" id="IPR046357">
    <property type="entry name" value="PPIase_dom_sf"/>
</dbReference>